<feature type="transmembrane region" description="Helical" evidence="2">
    <location>
        <begin position="220"/>
        <end position="241"/>
    </location>
</feature>
<evidence type="ECO:0000256" key="1">
    <source>
        <dbReference type="SAM" id="MobiDB-lite"/>
    </source>
</evidence>
<evidence type="ECO:0000313" key="3">
    <source>
        <dbReference type="EMBL" id="MFF5291641.1"/>
    </source>
</evidence>
<keyword evidence="2" id="KW-0472">Membrane</keyword>
<feature type="transmembrane region" description="Helical" evidence="2">
    <location>
        <begin position="82"/>
        <end position="102"/>
    </location>
</feature>
<feature type="transmembrane region" description="Helical" evidence="2">
    <location>
        <begin position="194"/>
        <end position="213"/>
    </location>
</feature>
<protein>
    <submittedName>
        <fullName evidence="3">Uncharacterized protein</fullName>
    </submittedName>
</protein>
<feature type="compositionally biased region" description="Low complexity" evidence="1">
    <location>
        <begin position="369"/>
        <end position="378"/>
    </location>
</feature>
<feature type="region of interest" description="Disordered" evidence="1">
    <location>
        <begin position="280"/>
        <end position="392"/>
    </location>
</feature>
<evidence type="ECO:0000313" key="4">
    <source>
        <dbReference type="Proteomes" id="UP001602245"/>
    </source>
</evidence>
<proteinExistence type="predicted"/>
<keyword evidence="2" id="KW-1133">Transmembrane helix</keyword>
<dbReference type="EMBL" id="JBIAZU010000003">
    <property type="protein sequence ID" value="MFF5291641.1"/>
    <property type="molecule type" value="Genomic_DNA"/>
</dbReference>
<feature type="transmembrane region" description="Helical" evidence="2">
    <location>
        <begin position="145"/>
        <end position="167"/>
    </location>
</feature>
<feature type="compositionally biased region" description="Low complexity" evidence="1">
    <location>
        <begin position="298"/>
        <end position="311"/>
    </location>
</feature>
<name>A0ABW6WEA8_9ACTN</name>
<organism evidence="3 4">
    <name type="scientific">Paractinoplanes globisporus</name>
    <dbReference type="NCBI Taxonomy" id="113565"/>
    <lineage>
        <taxon>Bacteria</taxon>
        <taxon>Bacillati</taxon>
        <taxon>Actinomycetota</taxon>
        <taxon>Actinomycetes</taxon>
        <taxon>Micromonosporales</taxon>
        <taxon>Micromonosporaceae</taxon>
        <taxon>Paractinoplanes</taxon>
    </lineage>
</organism>
<dbReference type="RefSeq" id="WP_051115339.1">
    <property type="nucleotide sequence ID" value="NZ_JBIAZU010000003.1"/>
</dbReference>
<feature type="transmembrane region" description="Helical" evidence="2">
    <location>
        <begin position="52"/>
        <end position="70"/>
    </location>
</feature>
<keyword evidence="2" id="KW-0812">Transmembrane</keyword>
<evidence type="ECO:0000256" key="2">
    <source>
        <dbReference type="SAM" id="Phobius"/>
    </source>
</evidence>
<accession>A0ABW6WEA8</accession>
<keyword evidence="4" id="KW-1185">Reference proteome</keyword>
<feature type="compositionally biased region" description="Pro residues" evidence="1">
    <location>
        <begin position="344"/>
        <end position="355"/>
    </location>
</feature>
<gene>
    <name evidence="3" type="ORF">ACFY35_19530</name>
</gene>
<reference evidence="3 4" key="1">
    <citation type="submission" date="2024-10" db="EMBL/GenBank/DDBJ databases">
        <title>The Natural Products Discovery Center: Release of the First 8490 Sequenced Strains for Exploring Actinobacteria Biosynthetic Diversity.</title>
        <authorList>
            <person name="Kalkreuter E."/>
            <person name="Kautsar S.A."/>
            <person name="Yang D."/>
            <person name="Bader C.D."/>
            <person name="Teijaro C.N."/>
            <person name="Fluegel L."/>
            <person name="Davis C.M."/>
            <person name="Simpson J.R."/>
            <person name="Lauterbach L."/>
            <person name="Steele A.D."/>
            <person name="Gui C."/>
            <person name="Meng S."/>
            <person name="Li G."/>
            <person name="Viehrig K."/>
            <person name="Ye F."/>
            <person name="Su P."/>
            <person name="Kiefer A.F."/>
            <person name="Nichols A."/>
            <person name="Cepeda A.J."/>
            <person name="Yan W."/>
            <person name="Fan B."/>
            <person name="Jiang Y."/>
            <person name="Adhikari A."/>
            <person name="Zheng C.-J."/>
            <person name="Schuster L."/>
            <person name="Cowan T.M."/>
            <person name="Smanski M.J."/>
            <person name="Chevrette M.G."/>
            <person name="De Carvalho L.P.S."/>
            <person name="Shen B."/>
        </authorList>
    </citation>
    <scope>NUCLEOTIDE SEQUENCE [LARGE SCALE GENOMIC DNA]</scope>
    <source>
        <strain evidence="3 4">NPDC000087</strain>
    </source>
</reference>
<comment type="caution">
    <text evidence="3">The sequence shown here is derived from an EMBL/GenBank/DDBJ whole genome shotgun (WGS) entry which is preliminary data.</text>
</comment>
<dbReference type="Proteomes" id="UP001602245">
    <property type="component" value="Unassembled WGS sequence"/>
</dbReference>
<sequence length="392" mass="39863">MAFRTSVKLVGVALGVAALAGASQLGLAYGLGIMSLTRALDITMRDHWTAQLAWVAWFAMSAAVVGGMAARRHLPRGSGAGTRLVTAVAAAIGSAAIVPLTMQPARNTHVDGVQPVVVIGICAALGAAAGIFAAYAALSRAVARWSFGTVGIAVWVVALVSVAPALAPGKINPSVRLGVFEPDFLSAEVVKKTALFTMPVLALICGIAVGLTARRRGLGTLAIALAGLAGPALLTAAYLIAGPGASGQQYQTVPYWAAMTAAGAGVLGSVLAAVLRRTPAGSAPTPDRPALPKRDAQPDSAIAQAAASAAQRPDDQLRPSDTGVFSMKDLPSFDGFTPAQSPQAAPPQAAPPQVVPPQVARGRARTPRQQQPHQQQQQSDNVAEWVSGLGNG</sequence>
<feature type="transmembrane region" description="Helical" evidence="2">
    <location>
        <begin position="253"/>
        <end position="275"/>
    </location>
</feature>
<feature type="transmembrane region" description="Helical" evidence="2">
    <location>
        <begin position="114"/>
        <end position="138"/>
    </location>
</feature>